<name>A0A8H5GB21_9AGAR</name>
<organism evidence="1 2">
    <name type="scientific">Leucocoprinus leucothites</name>
    <dbReference type="NCBI Taxonomy" id="201217"/>
    <lineage>
        <taxon>Eukaryota</taxon>
        <taxon>Fungi</taxon>
        <taxon>Dikarya</taxon>
        <taxon>Basidiomycota</taxon>
        <taxon>Agaricomycotina</taxon>
        <taxon>Agaricomycetes</taxon>
        <taxon>Agaricomycetidae</taxon>
        <taxon>Agaricales</taxon>
        <taxon>Agaricineae</taxon>
        <taxon>Agaricaceae</taxon>
        <taxon>Leucocoprinus</taxon>
    </lineage>
</organism>
<evidence type="ECO:0000313" key="1">
    <source>
        <dbReference type="EMBL" id="KAF5361757.1"/>
    </source>
</evidence>
<dbReference type="EMBL" id="JAACJO010000002">
    <property type="protein sequence ID" value="KAF5361757.1"/>
    <property type="molecule type" value="Genomic_DNA"/>
</dbReference>
<accession>A0A8H5GB21</accession>
<comment type="caution">
    <text evidence="1">The sequence shown here is derived from an EMBL/GenBank/DDBJ whole genome shotgun (WGS) entry which is preliminary data.</text>
</comment>
<gene>
    <name evidence="1" type="ORF">D9756_002575</name>
</gene>
<dbReference type="InterPro" id="IPR038607">
    <property type="entry name" value="PhoD-like_sf"/>
</dbReference>
<dbReference type="AlphaFoldDB" id="A0A8H5GB21"/>
<dbReference type="Proteomes" id="UP000559027">
    <property type="component" value="Unassembled WGS sequence"/>
</dbReference>
<proteinExistence type="predicted"/>
<evidence type="ECO:0000313" key="2">
    <source>
        <dbReference type="Proteomes" id="UP000559027"/>
    </source>
</evidence>
<reference evidence="1 2" key="1">
    <citation type="journal article" date="2020" name="ISME J.">
        <title>Uncovering the hidden diversity of litter-decomposition mechanisms in mushroom-forming fungi.</title>
        <authorList>
            <person name="Floudas D."/>
            <person name="Bentzer J."/>
            <person name="Ahren D."/>
            <person name="Johansson T."/>
            <person name="Persson P."/>
            <person name="Tunlid A."/>
        </authorList>
    </citation>
    <scope>NUCLEOTIDE SEQUENCE [LARGE SCALE GENOMIC DNA]</scope>
    <source>
        <strain evidence="1 2">CBS 146.42</strain>
    </source>
</reference>
<dbReference type="Gene3D" id="3.60.21.70">
    <property type="entry name" value="PhoD-like phosphatase"/>
    <property type="match status" value="1"/>
</dbReference>
<keyword evidence="2" id="KW-1185">Reference proteome</keyword>
<dbReference type="OrthoDB" id="29024at2759"/>
<protein>
    <submittedName>
        <fullName evidence="1">Uncharacterized protein</fullName>
    </submittedName>
</protein>
<sequence>MILSSTKLPTKFRCDLTTGHGAIGVEFAGTNVTSTTRPLHRKTFKEAVDVSSTYVRDNLDLQWSEGFFRGFFTLEVTPQTLNAIYYSMKDVSEYFTPVNQALPVDSVQIKGFRNLDGFAIANFVVNIGENRLARPVAGGKVFSGALKSQVID</sequence>